<dbReference type="Proteomes" id="UP001499967">
    <property type="component" value="Unassembled WGS sequence"/>
</dbReference>
<sequence>MPPDPSRRSERSRQAILTAAVDLLREVGYRKLTIEAIAARAGVGKQTIYRWWPSKGAVVLDGFLAAVNEDPDDLSLPDTGDVAADLRGVVRAIVAELADPDLSGVSRALMIEMQEDVELADTARDRILAPQMRAIADRLRAAQDAGQLRADLDLAVAVELLVGPLYHRWLLRTAPLTEAYADTVTDLALRALGPQPART</sequence>
<dbReference type="Gene3D" id="1.10.357.10">
    <property type="entry name" value="Tetracycline Repressor, domain 2"/>
    <property type="match status" value="1"/>
</dbReference>
<dbReference type="InterPro" id="IPR011075">
    <property type="entry name" value="TetR_C"/>
</dbReference>
<name>A0ABN1NAM5_9PSEU</name>
<dbReference type="Pfam" id="PF00440">
    <property type="entry name" value="TetR_N"/>
    <property type="match status" value="1"/>
</dbReference>
<dbReference type="InterPro" id="IPR001647">
    <property type="entry name" value="HTH_TetR"/>
</dbReference>
<proteinExistence type="predicted"/>
<feature type="domain" description="HTH tetR-type" evidence="5">
    <location>
        <begin position="10"/>
        <end position="70"/>
    </location>
</feature>
<dbReference type="PANTHER" id="PTHR30055">
    <property type="entry name" value="HTH-TYPE TRANSCRIPTIONAL REGULATOR RUTR"/>
    <property type="match status" value="1"/>
</dbReference>
<dbReference type="SUPFAM" id="SSF48498">
    <property type="entry name" value="Tetracyclin repressor-like, C-terminal domain"/>
    <property type="match status" value="1"/>
</dbReference>
<gene>
    <name evidence="6" type="ORF">GCM10009559_65580</name>
</gene>
<evidence type="ECO:0000256" key="1">
    <source>
        <dbReference type="ARBA" id="ARBA00023015"/>
    </source>
</evidence>
<dbReference type="SUPFAM" id="SSF46689">
    <property type="entry name" value="Homeodomain-like"/>
    <property type="match status" value="1"/>
</dbReference>
<dbReference type="PANTHER" id="PTHR30055:SF148">
    <property type="entry name" value="TETR-FAMILY TRANSCRIPTIONAL REGULATOR"/>
    <property type="match status" value="1"/>
</dbReference>
<evidence type="ECO:0000313" key="7">
    <source>
        <dbReference type="Proteomes" id="UP001499967"/>
    </source>
</evidence>
<dbReference type="InterPro" id="IPR050109">
    <property type="entry name" value="HTH-type_TetR-like_transc_reg"/>
</dbReference>
<keyword evidence="2 4" id="KW-0238">DNA-binding</keyword>
<evidence type="ECO:0000313" key="6">
    <source>
        <dbReference type="EMBL" id="GAA0900068.1"/>
    </source>
</evidence>
<keyword evidence="7" id="KW-1185">Reference proteome</keyword>
<dbReference type="InterPro" id="IPR009057">
    <property type="entry name" value="Homeodomain-like_sf"/>
</dbReference>
<organism evidence="6 7">
    <name type="scientific">Pseudonocardia zijingensis</name>
    <dbReference type="NCBI Taxonomy" id="153376"/>
    <lineage>
        <taxon>Bacteria</taxon>
        <taxon>Bacillati</taxon>
        <taxon>Actinomycetota</taxon>
        <taxon>Actinomycetes</taxon>
        <taxon>Pseudonocardiales</taxon>
        <taxon>Pseudonocardiaceae</taxon>
        <taxon>Pseudonocardia</taxon>
    </lineage>
</organism>
<dbReference type="Gene3D" id="1.10.10.60">
    <property type="entry name" value="Homeodomain-like"/>
    <property type="match status" value="1"/>
</dbReference>
<evidence type="ECO:0000256" key="2">
    <source>
        <dbReference type="ARBA" id="ARBA00023125"/>
    </source>
</evidence>
<dbReference type="InterPro" id="IPR036271">
    <property type="entry name" value="Tet_transcr_reg_TetR-rel_C_sf"/>
</dbReference>
<comment type="caution">
    <text evidence="6">The sequence shown here is derived from an EMBL/GenBank/DDBJ whole genome shotgun (WGS) entry which is preliminary data.</text>
</comment>
<accession>A0ABN1NAM5</accession>
<evidence type="ECO:0000256" key="3">
    <source>
        <dbReference type="ARBA" id="ARBA00023163"/>
    </source>
</evidence>
<dbReference type="PRINTS" id="PR00455">
    <property type="entry name" value="HTHTETR"/>
</dbReference>
<dbReference type="Pfam" id="PF16859">
    <property type="entry name" value="TetR_C_11"/>
    <property type="match status" value="1"/>
</dbReference>
<keyword evidence="1" id="KW-0805">Transcription regulation</keyword>
<dbReference type="EMBL" id="BAAAHP010000215">
    <property type="protein sequence ID" value="GAA0900068.1"/>
    <property type="molecule type" value="Genomic_DNA"/>
</dbReference>
<evidence type="ECO:0000259" key="5">
    <source>
        <dbReference type="PROSITE" id="PS50977"/>
    </source>
</evidence>
<keyword evidence="3" id="KW-0804">Transcription</keyword>
<dbReference type="RefSeq" id="WP_343945599.1">
    <property type="nucleotide sequence ID" value="NZ_BAAAHP010000215.1"/>
</dbReference>
<evidence type="ECO:0000256" key="4">
    <source>
        <dbReference type="PROSITE-ProRule" id="PRU00335"/>
    </source>
</evidence>
<reference evidence="6 7" key="1">
    <citation type="journal article" date="2019" name="Int. J. Syst. Evol. Microbiol.">
        <title>The Global Catalogue of Microorganisms (GCM) 10K type strain sequencing project: providing services to taxonomists for standard genome sequencing and annotation.</title>
        <authorList>
            <consortium name="The Broad Institute Genomics Platform"/>
            <consortium name="The Broad Institute Genome Sequencing Center for Infectious Disease"/>
            <person name="Wu L."/>
            <person name="Ma J."/>
        </authorList>
    </citation>
    <scope>NUCLEOTIDE SEQUENCE [LARGE SCALE GENOMIC DNA]</scope>
    <source>
        <strain evidence="6 7">JCM 11117</strain>
    </source>
</reference>
<feature type="DNA-binding region" description="H-T-H motif" evidence="4">
    <location>
        <begin position="33"/>
        <end position="52"/>
    </location>
</feature>
<dbReference type="PROSITE" id="PS50977">
    <property type="entry name" value="HTH_TETR_2"/>
    <property type="match status" value="1"/>
</dbReference>
<protein>
    <submittedName>
        <fullName evidence="6">TetR/AcrR family transcriptional regulator</fullName>
    </submittedName>
</protein>